<dbReference type="AlphaFoldDB" id="A0A0D2ITD3"/>
<dbReference type="RefSeq" id="XP_013276450.1">
    <property type="nucleotide sequence ID" value="XM_013420996.1"/>
</dbReference>
<gene>
    <name evidence="1" type="ORF">Z518_00393</name>
</gene>
<protein>
    <submittedName>
        <fullName evidence="1">Uncharacterized protein</fullName>
    </submittedName>
</protein>
<dbReference type="Proteomes" id="UP000053617">
    <property type="component" value="Unassembled WGS sequence"/>
</dbReference>
<evidence type="ECO:0000313" key="1">
    <source>
        <dbReference type="EMBL" id="KIX09314.1"/>
    </source>
</evidence>
<dbReference type="OrthoDB" id="4160092at2759"/>
<accession>A0A0D2ITD3</accession>
<dbReference type="EMBL" id="KN847475">
    <property type="protein sequence ID" value="KIX09314.1"/>
    <property type="molecule type" value="Genomic_DNA"/>
</dbReference>
<name>A0A0D2ITD3_9EURO</name>
<keyword evidence="2" id="KW-1185">Reference proteome</keyword>
<proteinExistence type="predicted"/>
<evidence type="ECO:0000313" key="2">
    <source>
        <dbReference type="Proteomes" id="UP000053617"/>
    </source>
</evidence>
<dbReference type="VEuPathDB" id="FungiDB:Z518_00393"/>
<dbReference type="HOGENOM" id="CLU_1441769_0_0_1"/>
<organism evidence="1 2">
    <name type="scientific">Rhinocladiella mackenziei CBS 650.93</name>
    <dbReference type="NCBI Taxonomy" id="1442369"/>
    <lineage>
        <taxon>Eukaryota</taxon>
        <taxon>Fungi</taxon>
        <taxon>Dikarya</taxon>
        <taxon>Ascomycota</taxon>
        <taxon>Pezizomycotina</taxon>
        <taxon>Eurotiomycetes</taxon>
        <taxon>Chaetothyriomycetidae</taxon>
        <taxon>Chaetothyriales</taxon>
        <taxon>Herpotrichiellaceae</taxon>
        <taxon>Rhinocladiella</taxon>
    </lineage>
</organism>
<reference evidence="1 2" key="1">
    <citation type="submission" date="2015-01" db="EMBL/GenBank/DDBJ databases">
        <title>The Genome Sequence of Rhinocladiella mackenzie CBS 650.93.</title>
        <authorList>
            <consortium name="The Broad Institute Genomics Platform"/>
            <person name="Cuomo C."/>
            <person name="de Hoog S."/>
            <person name="Gorbushina A."/>
            <person name="Stielow B."/>
            <person name="Teixiera M."/>
            <person name="Abouelleil A."/>
            <person name="Chapman S.B."/>
            <person name="Priest M."/>
            <person name="Young S.K."/>
            <person name="Wortman J."/>
            <person name="Nusbaum C."/>
            <person name="Birren B."/>
        </authorList>
    </citation>
    <scope>NUCLEOTIDE SEQUENCE [LARGE SCALE GENOMIC DNA]</scope>
    <source>
        <strain evidence="1 2">CBS 650.93</strain>
    </source>
</reference>
<dbReference type="GeneID" id="25288464"/>
<sequence>MASFFSLPDLSAGSSEEKAARINQVLGEIHDVLTRDEDVSKRVRYHVKERGENDRIRLAKIFAFKEPDRDTMTVLNQNFASWEASPHTFWTRPAVPMPCPFTSIALQSRIVRRLLCVLLEELRILNRGISTGETAKMLNELDAANYQYDEVESTVEEMLRAGSRYRNLENALGHGVLFVLGKDISETL</sequence>